<feature type="domain" description="DUF4350" evidence="2">
    <location>
        <begin position="308"/>
        <end position="487"/>
    </location>
</feature>
<feature type="transmembrane region" description="Helical" evidence="1">
    <location>
        <begin position="241"/>
        <end position="265"/>
    </location>
</feature>
<gene>
    <name evidence="3" type="ordered locus">MGMSRv2__2745</name>
</gene>
<reference evidence="3 4" key="1">
    <citation type="journal article" date="2014" name="Genome Announc.">
        <title>Complete genome sequence of Magnetospirillum gryphiswaldense MSR-1.</title>
        <authorList>
            <person name="Wang X."/>
            <person name="Wang Q."/>
            <person name="Zhang W."/>
            <person name="Wang Y."/>
            <person name="Li L."/>
            <person name="Wen T."/>
            <person name="Zhang T."/>
            <person name="Zhang Y."/>
            <person name="Xu J."/>
            <person name="Hu J."/>
            <person name="Li S."/>
            <person name="Liu L."/>
            <person name="Liu J."/>
            <person name="Jiang W."/>
            <person name="Tian J."/>
            <person name="Li Y."/>
            <person name="Schuler D."/>
            <person name="Wang L."/>
            <person name="Li J."/>
        </authorList>
    </citation>
    <scope>NUCLEOTIDE SEQUENCE [LARGE SCALE GENOMIC DNA]</scope>
    <source>
        <strain evidence="4">DSM 6361 / JCM 21280 / NBRC 15271 / MSR-1</strain>
    </source>
</reference>
<dbReference type="Proteomes" id="UP000018922">
    <property type="component" value="Chromosome I"/>
</dbReference>
<feature type="transmembrane region" description="Helical" evidence="1">
    <location>
        <begin position="9"/>
        <end position="30"/>
    </location>
</feature>
<name>V6F350_MAGGM</name>
<proteinExistence type="predicted"/>
<dbReference type="Pfam" id="PF14258">
    <property type="entry name" value="DUF4350"/>
    <property type="match status" value="1"/>
</dbReference>
<dbReference type="STRING" id="1430440.MGMSRv2__2745"/>
<dbReference type="EMBL" id="HG794546">
    <property type="protein sequence ID" value="CDK99960.1"/>
    <property type="molecule type" value="Genomic_DNA"/>
</dbReference>
<keyword evidence="4" id="KW-1185">Reference proteome</keyword>
<dbReference type="InterPro" id="IPR025646">
    <property type="entry name" value="DUF4350"/>
</dbReference>
<evidence type="ECO:0000256" key="1">
    <source>
        <dbReference type="SAM" id="Phobius"/>
    </source>
</evidence>
<evidence type="ECO:0000313" key="4">
    <source>
        <dbReference type="Proteomes" id="UP000018922"/>
    </source>
</evidence>
<evidence type="ECO:0000259" key="2">
    <source>
        <dbReference type="Pfam" id="PF14258"/>
    </source>
</evidence>
<dbReference type="InterPro" id="IPR029062">
    <property type="entry name" value="Class_I_gatase-like"/>
</dbReference>
<dbReference type="HOGENOM" id="CLU_318801_0_0_5"/>
<feature type="transmembrane region" description="Helical" evidence="1">
    <location>
        <begin position="50"/>
        <end position="81"/>
    </location>
</feature>
<dbReference type="AlphaFoldDB" id="V6F350"/>
<feature type="transmembrane region" description="Helical" evidence="1">
    <location>
        <begin position="122"/>
        <end position="139"/>
    </location>
</feature>
<accession>V6F350</accession>
<dbReference type="SUPFAM" id="SSF52317">
    <property type="entry name" value="Class I glutamine amidotransferase-like"/>
    <property type="match status" value="1"/>
</dbReference>
<feature type="transmembrane region" description="Helical" evidence="1">
    <location>
        <begin position="151"/>
        <end position="176"/>
    </location>
</feature>
<feature type="transmembrane region" description="Helical" evidence="1">
    <location>
        <begin position="182"/>
        <end position="205"/>
    </location>
</feature>
<feature type="transmembrane region" description="Helical" evidence="1">
    <location>
        <begin position="536"/>
        <end position="556"/>
    </location>
</feature>
<keyword evidence="1" id="KW-0472">Membrane</keyword>
<feature type="transmembrane region" description="Helical" evidence="1">
    <location>
        <begin position="93"/>
        <end position="116"/>
    </location>
</feature>
<sequence>MFDRLLKRLFCRLLVGLFLGLLVWLFYGLSMTAEPIIRLQGAARSNDRAVSLWAVLLIAVAGFALAEANDLATVVGASLVVLAPTRLRFRVGLLALALSTYWLGPATLLLATPAALVAAGRGLPAISAALALAGIGLTAQHFQSVPSLADLPIHLGSLVALAIPSLAVGVAAGRWLGIRGTLSLMAGTAFLLGGFTMAAGVWFGASTITDQTVRLLLACVPAAWAGWNANGRDNAAADWSALAGAAVGMVVALLLAANPISMVVFDESHGKWETIRASFGPDDFGRGVNYTYSLLSGHAERVAGKVAAFDDEAAPLPERDALFVIKMPTQPLSKAFVERLTEWVRAGGRLLVVADHTDLYDSTQNLTPLLARFGYEVTASAVYNPIGGPNVPTTAPGMALLGRIDAHGHQQSWQTGTSFGALPANALRLMTFGMGFEEPGDYSRPNRFGPFLPRIALRYGDHSAVAGSAFGKGAVAVLLDSTPWSNFSMFKAPYTHMLRGVLHALAHPLALAVAGWGGMAMFGLALLWLWRSHRVLSIASGLAIGLSLGAAAQIGWASFAQPVEGRDFGLRVAAGSTAKFEFLKQLVAPGERNYSRIVSAMAKYDLMPAASAPGAEIPRLTDARRWLLIDPDDRQLPSPSDVLAHLQRGGDLTVLFAPEAVIRPPVRAWLNGLLLMPQRATGLAMVEDARPGGLMGRRGAAILRDVRTTVAPLPQSLLKDREADALLQSFTVRPTTFPRISGLLNISFSAEQFSDDAVGEVWDGVRPGVLGRHRERQLAAALLGNELPPPAPEEAVRPDANPKLAAHLRGYLMLENGKKVLEGEFDDNESGPLRLAEAPLAYLADLRNRAAAFVASCPEPGTPCRDRLIGPDMTEWVVSWAAARDGHLAAVELVHERRFSGAGSTWNVVFGE</sequence>
<keyword evidence="1" id="KW-1133">Transmembrane helix</keyword>
<organism evidence="3 4">
    <name type="scientific">Magnetospirillum gryphiswaldense (strain DSM 6361 / JCM 21280 / NBRC 15271 / MSR-1)</name>
    <dbReference type="NCBI Taxonomy" id="431944"/>
    <lineage>
        <taxon>Bacteria</taxon>
        <taxon>Pseudomonadati</taxon>
        <taxon>Pseudomonadota</taxon>
        <taxon>Alphaproteobacteria</taxon>
        <taxon>Rhodospirillales</taxon>
        <taxon>Rhodospirillaceae</taxon>
        <taxon>Magnetospirillum</taxon>
    </lineage>
</organism>
<keyword evidence="1" id="KW-0812">Transmembrane</keyword>
<dbReference type="KEGG" id="mgy:MGMSRv2__2745"/>
<evidence type="ECO:0000313" key="3">
    <source>
        <dbReference type="EMBL" id="CDK99960.1"/>
    </source>
</evidence>
<protein>
    <recommendedName>
        <fullName evidence="2">DUF4350 domain-containing protein</fullName>
    </recommendedName>
</protein>
<feature type="transmembrane region" description="Helical" evidence="1">
    <location>
        <begin position="509"/>
        <end position="530"/>
    </location>
</feature>